<proteinExistence type="predicted"/>
<evidence type="ECO:0000256" key="1">
    <source>
        <dbReference type="SAM" id="MobiDB-lite"/>
    </source>
</evidence>
<protein>
    <submittedName>
        <fullName evidence="2">Uncharacterized protein</fullName>
    </submittedName>
</protein>
<dbReference type="Proteomes" id="UP000799438">
    <property type="component" value="Unassembled WGS sequence"/>
</dbReference>
<keyword evidence="3" id="KW-1185">Reference proteome</keyword>
<dbReference type="RefSeq" id="XP_033401135.1">
    <property type="nucleotide sequence ID" value="XM_033535158.1"/>
</dbReference>
<dbReference type="AlphaFoldDB" id="A0A6A6BPP0"/>
<name>A0A6A6BPP0_9PEZI</name>
<sequence length="174" mass="19221">MTVGCNPSPTLGRLTSPKSRPIFRLRGFGKASAERALGRKQRIACAPHDRRPLKTGQHGRLAWGTLVVQRSQRGPSPAVVVFQKRYTCDKMPLGRPRVKRSTGQHIARQPPGEPLHVIPTASSTDGSWGSPRHNEFQLRCRRTGRTNCQPSVGGSVRRQPASSARKFGADFHTR</sequence>
<evidence type="ECO:0000313" key="2">
    <source>
        <dbReference type="EMBL" id="KAF2145423.1"/>
    </source>
</evidence>
<accession>A0A6A6BPP0</accession>
<organism evidence="2 3">
    <name type="scientific">Aplosporella prunicola CBS 121167</name>
    <dbReference type="NCBI Taxonomy" id="1176127"/>
    <lineage>
        <taxon>Eukaryota</taxon>
        <taxon>Fungi</taxon>
        <taxon>Dikarya</taxon>
        <taxon>Ascomycota</taxon>
        <taxon>Pezizomycotina</taxon>
        <taxon>Dothideomycetes</taxon>
        <taxon>Dothideomycetes incertae sedis</taxon>
        <taxon>Botryosphaeriales</taxon>
        <taxon>Aplosporellaceae</taxon>
        <taxon>Aplosporella</taxon>
    </lineage>
</organism>
<feature type="region of interest" description="Disordered" evidence="1">
    <location>
        <begin position="145"/>
        <end position="174"/>
    </location>
</feature>
<reference evidence="2" key="1">
    <citation type="journal article" date="2020" name="Stud. Mycol.">
        <title>101 Dothideomycetes genomes: a test case for predicting lifestyles and emergence of pathogens.</title>
        <authorList>
            <person name="Haridas S."/>
            <person name="Albert R."/>
            <person name="Binder M."/>
            <person name="Bloem J."/>
            <person name="Labutti K."/>
            <person name="Salamov A."/>
            <person name="Andreopoulos B."/>
            <person name="Baker S."/>
            <person name="Barry K."/>
            <person name="Bills G."/>
            <person name="Bluhm B."/>
            <person name="Cannon C."/>
            <person name="Castanera R."/>
            <person name="Culley D."/>
            <person name="Daum C."/>
            <person name="Ezra D."/>
            <person name="Gonzalez J."/>
            <person name="Henrissat B."/>
            <person name="Kuo A."/>
            <person name="Liang C."/>
            <person name="Lipzen A."/>
            <person name="Lutzoni F."/>
            <person name="Magnuson J."/>
            <person name="Mondo S."/>
            <person name="Nolan M."/>
            <person name="Ohm R."/>
            <person name="Pangilinan J."/>
            <person name="Park H.-J."/>
            <person name="Ramirez L."/>
            <person name="Alfaro M."/>
            <person name="Sun H."/>
            <person name="Tritt A."/>
            <person name="Yoshinaga Y."/>
            <person name="Zwiers L.-H."/>
            <person name="Turgeon B."/>
            <person name="Goodwin S."/>
            <person name="Spatafora J."/>
            <person name="Crous P."/>
            <person name="Grigoriev I."/>
        </authorList>
    </citation>
    <scope>NUCLEOTIDE SEQUENCE</scope>
    <source>
        <strain evidence="2">CBS 121167</strain>
    </source>
</reference>
<dbReference type="EMBL" id="ML995477">
    <property type="protein sequence ID" value="KAF2145423.1"/>
    <property type="molecule type" value="Genomic_DNA"/>
</dbReference>
<dbReference type="GeneID" id="54292652"/>
<feature type="region of interest" description="Disordered" evidence="1">
    <location>
        <begin position="92"/>
        <end position="117"/>
    </location>
</feature>
<gene>
    <name evidence="2" type="ORF">K452DRAFT_119696</name>
</gene>
<evidence type="ECO:0000313" key="3">
    <source>
        <dbReference type="Proteomes" id="UP000799438"/>
    </source>
</evidence>